<feature type="domain" description="PAZ" evidence="1">
    <location>
        <begin position="210"/>
        <end position="312"/>
    </location>
</feature>
<dbReference type="InterPro" id="IPR032472">
    <property type="entry name" value="ArgoL2"/>
</dbReference>
<organism evidence="3 4">
    <name type="scientific">Rhizopogon vesiculosus</name>
    <dbReference type="NCBI Taxonomy" id="180088"/>
    <lineage>
        <taxon>Eukaryota</taxon>
        <taxon>Fungi</taxon>
        <taxon>Dikarya</taxon>
        <taxon>Basidiomycota</taxon>
        <taxon>Agaricomycotina</taxon>
        <taxon>Agaricomycetes</taxon>
        <taxon>Agaricomycetidae</taxon>
        <taxon>Boletales</taxon>
        <taxon>Suillineae</taxon>
        <taxon>Rhizopogonaceae</taxon>
        <taxon>Rhizopogon</taxon>
    </lineage>
</organism>
<dbReference type="STRING" id="180088.A0A1J8Q702"/>
<feature type="domain" description="Piwi" evidence="2">
    <location>
        <begin position="592"/>
        <end position="637"/>
    </location>
</feature>
<gene>
    <name evidence="3" type="ORF">AZE42_04820</name>
</gene>
<dbReference type="Pfam" id="PF16486">
    <property type="entry name" value="ArgoN"/>
    <property type="match status" value="1"/>
</dbReference>
<name>A0A1J8Q702_9AGAM</name>
<dbReference type="InterPro" id="IPR036397">
    <property type="entry name" value="RNaseH_sf"/>
</dbReference>
<dbReference type="InterPro" id="IPR032474">
    <property type="entry name" value="Argonaute_N"/>
</dbReference>
<evidence type="ECO:0000313" key="4">
    <source>
        <dbReference type="Proteomes" id="UP000183567"/>
    </source>
</evidence>
<dbReference type="AlphaFoldDB" id="A0A1J8Q702"/>
<dbReference type="InterPro" id="IPR014811">
    <property type="entry name" value="ArgoL1"/>
</dbReference>
<dbReference type="GO" id="GO:0003723">
    <property type="term" value="F:RNA binding"/>
    <property type="evidence" value="ECO:0007669"/>
    <property type="project" value="InterPro"/>
</dbReference>
<dbReference type="InterPro" id="IPR012337">
    <property type="entry name" value="RNaseH-like_sf"/>
</dbReference>
<evidence type="ECO:0000259" key="1">
    <source>
        <dbReference type="PROSITE" id="PS50821"/>
    </source>
</evidence>
<dbReference type="PANTHER" id="PTHR22891">
    <property type="entry name" value="EUKARYOTIC TRANSLATION INITIATION FACTOR 2C"/>
    <property type="match status" value="1"/>
</dbReference>
<dbReference type="Pfam" id="PF08699">
    <property type="entry name" value="ArgoL1"/>
    <property type="match status" value="1"/>
</dbReference>
<dbReference type="OrthoDB" id="10252740at2759"/>
<dbReference type="Pfam" id="PF02170">
    <property type="entry name" value="PAZ"/>
    <property type="match status" value="1"/>
</dbReference>
<dbReference type="PROSITE" id="PS50821">
    <property type="entry name" value="PAZ"/>
    <property type="match status" value="1"/>
</dbReference>
<dbReference type="EMBL" id="LVVM01002017">
    <property type="protein sequence ID" value="OJA17422.1"/>
    <property type="molecule type" value="Genomic_DNA"/>
</dbReference>
<evidence type="ECO:0000313" key="3">
    <source>
        <dbReference type="EMBL" id="OJA17422.1"/>
    </source>
</evidence>
<dbReference type="SUPFAM" id="SSF53098">
    <property type="entry name" value="Ribonuclease H-like"/>
    <property type="match status" value="2"/>
</dbReference>
<dbReference type="SUPFAM" id="SSF101690">
    <property type="entry name" value="PAZ domain"/>
    <property type="match status" value="1"/>
</dbReference>
<feature type="domain" description="Piwi" evidence="2">
    <location>
        <begin position="438"/>
        <end position="523"/>
    </location>
</feature>
<reference evidence="3 4" key="1">
    <citation type="submission" date="2016-03" db="EMBL/GenBank/DDBJ databases">
        <title>Comparative genomics of the ectomycorrhizal sister species Rhizopogon vinicolor and Rhizopogon vesiculosus (Basidiomycota: Boletales) reveals a divergence of the mating type B locus.</title>
        <authorList>
            <person name="Mujic A.B."/>
            <person name="Kuo A."/>
            <person name="Tritt A."/>
            <person name="Lipzen A."/>
            <person name="Chen C."/>
            <person name="Johnson J."/>
            <person name="Sharma A."/>
            <person name="Barry K."/>
            <person name="Grigoriev I.V."/>
            <person name="Spatafora J.W."/>
        </authorList>
    </citation>
    <scope>NUCLEOTIDE SEQUENCE [LARGE SCALE GENOMIC DNA]</scope>
    <source>
        <strain evidence="3 4">AM-OR11-056</strain>
    </source>
</reference>
<dbReference type="Gene3D" id="2.170.260.10">
    <property type="entry name" value="paz domain"/>
    <property type="match status" value="1"/>
</dbReference>
<sequence>MATRSKIVGTPRQVLTNSFVISKLPAAKYYQYEVVTFADGRDIKNPRRRVEIVEKLQIHVNPKLFTPRCIYDGTVILYSLRELPLIGGDSQTLSLSTRGLFHVALKKVSGDTVDFDELRAFIEGRQTKQTPKVLTAINVLQLIIRQAPNLKYPNNTRAFFTKDAGIQGLGGGLELWRGYFQSVRPTIGKVLINIDVSTAVMYKEGSFQTVALAVLKQNDVRALDLRPESPQFRQLKSFFKGVFITLVHRQGRKKIRGLVANAGNFEFENTNVKEYFKKAYGRQLAYPNIIGVQVGSRDHDEVIPAELCRIASDQRYTRKLPAEFSASMVKFSSKSPHDRLALISAGINNAITADQRSVSNGPIYRAFNCQLFAQALDYQNSPFMQDAGITVHPDPISVNGRVLPTPSIYYGNAASNKPVDMRSLGEYINKKTGSLPELVLVILPTSSADIYLAVKQFGDVHVGMPTQCVRENKIERANDQYCANLGMKINVKLGGVNALPRSPALEKLVSATFMIMGADVGHPAPGIMSDFSRGARTKPIGLATATQASLPKMESAILPCVTSTFSPMVAFSEVRLSSLILFLDHSSLRIASRPSHYITLRDDIYKHNIDELQELAFTLCHSYARATRSVSIPAPVYCEFYTYHCFTTVSDVQPSLRKDADIVCARGAFHFNPAMGYDAATFSSDEDSFDIERWRKNFKDRHPKLAMKMHFM</sequence>
<dbReference type="InterPro" id="IPR003100">
    <property type="entry name" value="PAZ_dom"/>
</dbReference>
<dbReference type="InterPro" id="IPR003165">
    <property type="entry name" value="Piwi"/>
</dbReference>
<comment type="caution">
    <text evidence="3">The sequence shown here is derived from an EMBL/GenBank/DDBJ whole genome shotgun (WGS) entry which is preliminary data.</text>
</comment>
<dbReference type="Gene3D" id="3.30.420.10">
    <property type="entry name" value="Ribonuclease H-like superfamily/Ribonuclease H"/>
    <property type="match status" value="1"/>
</dbReference>
<dbReference type="SMART" id="SM01163">
    <property type="entry name" value="DUF1785"/>
    <property type="match status" value="1"/>
</dbReference>
<dbReference type="Pfam" id="PF16488">
    <property type="entry name" value="ArgoL2"/>
    <property type="match status" value="1"/>
</dbReference>
<dbReference type="CDD" id="cd02846">
    <property type="entry name" value="PAZ_argonaute_like"/>
    <property type="match status" value="1"/>
</dbReference>
<evidence type="ECO:0000259" key="2">
    <source>
        <dbReference type="PROSITE" id="PS50822"/>
    </source>
</evidence>
<dbReference type="Pfam" id="PF02171">
    <property type="entry name" value="Piwi"/>
    <property type="match status" value="2"/>
</dbReference>
<proteinExistence type="predicted"/>
<dbReference type="Proteomes" id="UP000183567">
    <property type="component" value="Unassembled WGS sequence"/>
</dbReference>
<keyword evidence="4" id="KW-1185">Reference proteome</keyword>
<accession>A0A1J8Q702</accession>
<dbReference type="Gene3D" id="3.40.50.2300">
    <property type="match status" value="1"/>
</dbReference>
<dbReference type="InterPro" id="IPR036085">
    <property type="entry name" value="PAZ_dom_sf"/>
</dbReference>
<dbReference type="PROSITE" id="PS50822">
    <property type="entry name" value="PIWI"/>
    <property type="match status" value="2"/>
</dbReference>
<protein>
    <recommendedName>
        <fullName evidence="5">Piwi domain-containing protein</fullName>
    </recommendedName>
</protein>
<evidence type="ECO:0008006" key="5">
    <source>
        <dbReference type="Google" id="ProtNLM"/>
    </source>
</evidence>
<dbReference type="SMART" id="SM00950">
    <property type="entry name" value="Piwi"/>
    <property type="match status" value="1"/>
</dbReference>